<dbReference type="InterPro" id="IPR036388">
    <property type="entry name" value="WH-like_DNA-bd_sf"/>
</dbReference>
<dbReference type="EMBL" id="JAROCY010000009">
    <property type="protein sequence ID" value="MDF8333687.1"/>
    <property type="molecule type" value="Genomic_DNA"/>
</dbReference>
<organism evidence="5 6">
    <name type="scientific">Novosphingobium cyanobacteriorum</name>
    <dbReference type="NCBI Taxonomy" id="3024215"/>
    <lineage>
        <taxon>Bacteria</taxon>
        <taxon>Pseudomonadati</taxon>
        <taxon>Pseudomonadota</taxon>
        <taxon>Alphaproteobacteria</taxon>
        <taxon>Sphingomonadales</taxon>
        <taxon>Sphingomonadaceae</taxon>
        <taxon>Novosphingobium</taxon>
    </lineage>
</organism>
<dbReference type="Gene3D" id="1.10.10.10">
    <property type="entry name" value="Winged helix-like DNA-binding domain superfamily/Winged helix DNA-binding domain"/>
    <property type="match status" value="1"/>
</dbReference>
<name>A0ABT6CIP0_9SPHN</name>
<dbReference type="Proteomes" id="UP001222770">
    <property type="component" value="Unassembled WGS sequence"/>
</dbReference>
<dbReference type="SMART" id="SM00345">
    <property type="entry name" value="HTH_GNTR"/>
    <property type="match status" value="1"/>
</dbReference>
<dbReference type="InterPro" id="IPR036390">
    <property type="entry name" value="WH_DNA-bd_sf"/>
</dbReference>
<proteinExistence type="predicted"/>
<evidence type="ECO:0000259" key="4">
    <source>
        <dbReference type="PROSITE" id="PS50949"/>
    </source>
</evidence>
<keyword evidence="6" id="KW-1185">Reference proteome</keyword>
<dbReference type="Pfam" id="PF00392">
    <property type="entry name" value="GntR"/>
    <property type="match status" value="1"/>
</dbReference>
<dbReference type="SUPFAM" id="SSF46785">
    <property type="entry name" value="Winged helix' DNA-binding domain"/>
    <property type="match status" value="1"/>
</dbReference>
<sequence>MNAGPIAERVYDALRRLILGHGFLPGQRLDPNQLAERLIASVTPVREALNILCGEQLVEARRAGGFFIPSLNEPLLKDMYAFSNEIAMLSLRRCRPVAVVDWDRIRDTRSVYADRIANVLEGIAHFSLNGEHARAMGLLNARLHAIRVLEPMILTDALAETIALEQALDTGDKDSLRRRLNAFHRRRIRAATDLVRAVYKTAPVNDAQTIEE</sequence>
<dbReference type="RefSeq" id="WP_277277627.1">
    <property type="nucleotide sequence ID" value="NZ_JAROCY010000009.1"/>
</dbReference>
<accession>A0ABT6CIP0</accession>
<evidence type="ECO:0000256" key="3">
    <source>
        <dbReference type="ARBA" id="ARBA00023163"/>
    </source>
</evidence>
<dbReference type="InterPro" id="IPR000524">
    <property type="entry name" value="Tscrpt_reg_HTH_GntR"/>
</dbReference>
<keyword evidence="3" id="KW-0804">Transcription</keyword>
<keyword evidence="2" id="KW-0238">DNA-binding</keyword>
<evidence type="ECO:0000256" key="2">
    <source>
        <dbReference type="ARBA" id="ARBA00023125"/>
    </source>
</evidence>
<protein>
    <submittedName>
        <fullName evidence="5">GntR family transcriptional regulator</fullName>
    </submittedName>
</protein>
<dbReference type="PROSITE" id="PS50949">
    <property type="entry name" value="HTH_GNTR"/>
    <property type="match status" value="1"/>
</dbReference>
<evidence type="ECO:0000313" key="5">
    <source>
        <dbReference type="EMBL" id="MDF8333687.1"/>
    </source>
</evidence>
<evidence type="ECO:0000313" key="6">
    <source>
        <dbReference type="Proteomes" id="UP001222770"/>
    </source>
</evidence>
<reference evidence="5 6" key="1">
    <citation type="submission" date="2023-03" db="EMBL/GenBank/DDBJ databases">
        <title>Novosphingobium cyanobacteriorum sp. nov., isolated from a eutrophic reservoir during the Microcystis bloom period.</title>
        <authorList>
            <person name="Kang M."/>
            <person name="Le V."/>
            <person name="Ko S.-R."/>
            <person name="Lee S.-A."/>
            <person name="Ahn C.-Y."/>
        </authorList>
    </citation>
    <scope>NUCLEOTIDE SEQUENCE [LARGE SCALE GENOMIC DNA]</scope>
    <source>
        <strain evidence="5 6">HBC54</strain>
    </source>
</reference>
<dbReference type="PANTHER" id="PTHR43537">
    <property type="entry name" value="TRANSCRIPTIONAL REGULATOR, GNTR FAMILY"/>
    <property type="match status" value="1"/>
</dbReference>
<evidence type="ECO:0000256" key="1">
    <source>
        <dbReference type="ARBA" id="ARBA00023015"/>
    </source>
</evidence>
<comment type="caution">
    <text evidence="5">The sequence shown here is derived from an EMBL/GenBank/DDBJ whole genome shotgun (WGS) entry which is preliminary data.</text>
</comment>
<feature type="domain" description="HTH gntR-type" evidence="4">
    <location>
        <begin position="4"/>
        <end position="71"/>
    </location>
</feature>
<dbReference type="CDD" id="cd07377">
    <property type="entry name" value="WHTH_GntR"/>
    <property type="match status" value="1"/>
</dbReference>
<dbReference type="PANTHER" id="PTHR43537:SF5">
    <property type="entry name" value="UXU OPERON TRANSCRIPTIONAL REGULATOR"/>
    <property type="match status" value="1"/>
</dbReference>
<gene>
    <name evidence="5" type="ORF">POM99_10785</name>
</gene>
<keyword evidence="1" id="KW-0805">Transcription regulation</keyword>